<comment type="catalytic activity">
    <reaction evidence="14">
        <text>diphthine-[translation elongation factor 2] + NH4(+) + ATP = diphthamide-[translation elongation factor 2] + AMP + diphosphate + H(+)</text>
        <dbReference type="Rhea" id="RHEA:19753"/>
        <dbReference type="Rhea" id="RHEA-COMP:10172"/>
        <dbReference type="Rhea" id="RHEA-COMP:10174"/>
        <dbReference type="ChEBI" id="CHEBI:15378"/>
        <dbReference type="ChEBI" id="CHEBI:16692"/>
        <dbReference type="ChEBI" id="CHEBI:28938"/>
        <dbReference type="ChEBI" id="CHEBI:30616"/>
        <dbReference type="ChEBI" id="CHEBI:33019"/>
        <dbReference type="ChEBI" id="CHEBI:82696"/>
        <dbReference type="ChEBI" id="CHEBI:456215"/>
        <dbReference type="EC" id="6.3.1.14"/>
    </reaction>
</comment>
<proteinExistence type="inferred from homology"/>
<sequence>MSQQLNIIALISGGKDSLYSLLHCLKNGHKVVALANMHPPLRPKPGPNYAAYFATGTLDAGDQDGCVVQKGRVGQEEGNSNEDDAQQEQEDEEEEEEDLESYMYQTVGHSIIPLYESALDIPLYRAPIQGTALNTSRDYHTPTSPPPSSQPSTPIPESADETESLFHLLKHVMKHHPTANAVCAGAILSTYQRTRVENIASRLGLIPLAWLWMYPTLPPPAERAKTPRNSPAAVAGLLEDMAACGCEARIVKIASGGLDVDDLWANVAGGDGHGGGSVVRERLVKGMGRFVGEGEVHGAVLGEGGEYETIALDGPGVLWRKKIVVRSVERRIGEGGVAAARITGARCVPKEGGGEGGLGLVRVPQVFDAEFKGLLSDMVLRLKQYDDFQEEELQNRMLRGDDEVWKADISQTQGENVWTISNVSVPEVGAGAANQMKAIVQKLEDNTRQSATRDIVFATILLRSMDDFALINPIYASLFTNPNPPARVTVACGDSLPPGVDVIASFVIDMLPREGRLGLHVQSRSYWAPANVGPYSQAQCIPLHKGAKIDRDGGVIYVAGQIPLDPGSMDLYNPLPTQESSGWFSPFVSRTILSLQHLWRIGKVMEADWWLGGVAFLAGDEKIPSKAKVAWDIWEHMNRDPSSSNAGDDKGDGGDGAPEFDAWDLKYGNHRDLGHSSSNGTKKNLPNFDIVRGSIFTPPFFAVQVDALPRASDIEWQGLGTRTDTLAIYEKTQPGKHWIISHLQGAGFGSFYYIGIQCGDQPDRDLEGHVQDAMDAVKARENGTQSGNIDHINFTIYTSHSLSESVWQQGQIVPCKSLWGQRGKKLAAGIVVHNAMAAQDAHRGNNENNEASYMAVPSQDARYRQLSRSPHPYHRCAFSPVAPGATFISHDEDGSDTPPSGRSPISSSDSGTEADDESTGFLKGLPAPQIRSRRILGVKPGNVQERRGGSAGARIWSAFRRSRLEASRREIGQGIDTCEVDARWQAGRRVEALRRLSETTLVLVVGATVYFGNYVLDADMLNFGDIELSIFSIIILGLYLSYPFRIFMAGFRRHSWKSIASFPFSTDLDPAPLIYPVLLPVLIALSLVNNRQNLILPNIILGLSSIPLPMIPLHDLLHGCALTHWAVAAFPIITSDIFTRSPMGLRDLNPELLLLIFPLHQALVTTLNFIFTTSLLPTELQLLATGLINILLFTQSPQAEILKALLWIGGICMLILCRQVLHWEVVLARVPSWKFSRTPTRATGLMSFFRMLDQKLCCKLMSHAGLTEEVLTDSGLPISRFTVAMGEEYQEHHRLKQREFDRISCGGQAAVSGICTAPNGENVKSNDSIFLQECPPSRKSKLTKGRQRRQSLNFDDGDANDPVKTTPGGRRKRLMTPNLQSFTSLTFAQAHVRKWAYALYVYEVTLFIIFLPVRRYIGRNALHGNDPFGWAIGYLFGNIPPFRFWLVRSNMENWVRLPPLLDEELKSQSCRLGWVDHLRQDTFGEANTRLLIAFYCVLVIVVGLALVVRLSGTVEVDTRRKVFHGMMVLTFLPTTFIDPTFTALALALILAVFLLLDLFRASQLPPISRPLTYFLAPYVDGRDHRGPVIVSHIFLLIGCAIPLWLSLAGIPRSGIPPWDGWEVETRDLSMVTGIIGVGMGDAAASLVGRRYGRRRWFWGGGKSIEGSVAFAAVVFVGILVARTWLILGGWDRSVSASMSEVITSSWARMAMSDGWATIVGKSLLAAFGSSFTEAVLTGGNDNVVVPLVLWLLVRGLGL</sequence>
<feature type="transmembrane region" description="Helical" evidence="16">
    <location>
        <begin position="1094"/>
        <end position="1110"/>
    </location>
</feature>
<evidence type="ECO:0000256" key="13">
    <source>
        <dbReference type="ARBA" id="ARBA00031552"/>
    </source>
</evidence>
<evidence type="ECO:0000256" key="5">
    <source>
        <dbReference type="ARBA" id="ARBA00018426"/>
    </source>
</evidence>
<dbReference type="GO" id="GO:0004168">
    <property type="term" value="F:dolichol kinase activity"/>
    <property type="evidence" value="ECO:0007669"/>
    <property type="project" value="UniProtKB-EC"/>
</dbReference>
<evidence type="ECO:0000256" key="4">
    <source>
        <dbReference type="ARBA" id="ARBA00012132"/>
    </source>
</evidence>
<evidence type="ECO:0000256" key="12">
    <source>
        <dbReference type="ARBA" id="ARBA00029814"/>
    </source>
</evidence>
<dbReference type="Pfam" id="PF01042">
    <property type="entry name" value="Ribonuc_L-PSP"/>
    <property type="match status" value="1"/>
</dbReference>
<dbReference type="SUPFAM" id="SSF52402">
    <property type="entry name" value="Adenine nucleotide alpha hydrolases-like"/>
    <property type="match status" value="1"/>
</dbReference>
<dbReference type="Gene3D" id="3.90.1490.10">
    <property type="entry name" value="putative n-type atp pyrophosphatase, domain 2"/>
    <property type="match status" value="1"/>
</dbReference>
<dbReference type="SUPFAM" id="SSF55298">
    <property type="entry name" value="YjgF-like"/>
    <property type="match status" value="2"/>
</dbReference>
<dbReference type="VEuPathDB" id="FungiDB:PADG_03155"/>
<dbReference type="CDD" id="cd01994">
    <property type="entry name" value="AANH_PF0828-like"/>
    <property type="match status" value="1"/>
</dbReference>
<dbReference type="InterPro" id="IPR002761">
    <property type="entry name" value="Diphthami_syn_dom"/>
</dbReference>
<feature type="transmembrane region" description="Helical" evidence="16">
    <location>
        <begin position="1116"/>
        <end position="1139"/>
    </location>
</feature>
<comment type="caution">
    <text evidence="17">The sequence shown here is derived from an EMBL/GenBank/DDBJ whole genome shotgun (WGS) entry which is preliminary data.</text>
</comment>
<feature type="region of interest" description="Disordered" evidence="15">
    <location>
        <begin position="884"/>
        <end position="924"/>
    </location>
</feature>
<dbReference type="PANTHER" id="PTHR13205">
    <property type="entry name" value="TRANSMEMBRANE PROTEIN 15-RELATED"/>
    <property type="match status" value="1"/>
</dbReference>
<dbReference type="InterPro" id="IPR032974">
    <property type="entry name" value="Polypren_kinase"/>
</dbReference>
<evidence type="ECO:0000256" key="1">
    <source>
        <dbReference type="ARBA" id="ARBA00004477"/>
    </source>
</evidence>
<comment type="similarity">
    <text evidence="2">Belongs to the polyprenol kinase family.</text>
</comment>
<dbReference type="GO" id="GO:0017178">
    <property type="term" value="F:diphthine-ammonia ligase activity"/>
    <property type="evidence" value="ECO:0007669"/>
    <property type="project" value="UniProtKB-EC"/>
</dbReference>
<dbReference type="GO" id="GO:0005789">
    <property type="term" value="C:endoplasmic reticulum membrane"/>
    <property type="evidence" value="ECO:0007669"/>
    <property type="project" value="UniProtKB-SubCell"/>
</dbReference>
<dbReference type="EC" id="6.3.1.14" evidence="3"/>
<dbReference type="InterPro" id="IPR006175">
    <property type="entry name" value="YjgF/YER057c/UK114"/>
</dbReference>
<evidence type="ECO:0000256" key="15">
    <source>
        <dbReference type="SAM" id="MobiDB-lite"/>
    </source>
</evidence>
<evidence type="ECO:0000256" key="10">
    <source>
        <dbReference type="ARBA" id="ARBA00022989"/>
    </source>
</evidence>
<dbReference type="Proteomes" id="UP000242814">
    <property type="component" value="Unassembled WGS sequence"/>
</dbReference>
<evidence type="ECO:0000256" key="7">
    <source>
        <dbReference type="ARBA" id="ARBA00022692"/>
    </source>
</evidence>
<evidence type="ECO:0000256" key="3">
    <source>
        <dbReference type="ARBA" id="ARBA00012089"/>
    </source>
</evidence>
<dbReference type="CDD" id="cd06156">
    <property type="entry name" value="eu_AANH_C_2"/>
    <property type="match status" value="1"/>
</dbReference>
<evidence type="ECO:0000313" key="18">
    <source>
        <dbReference type="Proteomes" id="UP000242814"/>
    </source>
</evidence>
<evidence type="ECO:0000256" key="11">
    <source>
        <dbReference type="ARBA" id="ARBA00023136"/>
    </source>
</evidence>
<feature type="transmembrane region" description="Helical" evidence="16">
    <location>
        <begin position="1151"/>
        <end position="1171"/>
    </location>
</feature>
<accession>A0A1D2JMG8</accession>
<keyword evidence="7 16" id="KW-0812">Transmembrane</keyword>
<keyword evidence="11 16" id="KW-0472">Membrane</keyword>
<dbReference type="Gene3D" id="3.40.50.620">
    <property type="entry name" value="HUPs"/>
    <property type="match status" value="1"/>
</dbReference>
<feature type="transmembrane region" description="Helical" evidence="16">
    <location>
        <begin position="1201"/>
        <end position="1221"/>
    </location>
</feature>
<dbReference type="Gene3D" id="3.30.1330.40">
    <property type="entry name" value="RutC-like"/>
    <property type="match status" value="2"/>
</dbReference>
<feature type="compositionally biased region" description="Low complexity" evidence="15">
    <location>
        <begin position="898"/>
        <end position="910"/>
    </location>
</feature>
<organism evidence="17 18">
    <name type="scientific">Paracoccidioides brasiliensis</name>
    <dbReference type="NCBI Taxonomy" id="121759"/>
    <lineage>
        <taxon>Eukaryota</taxon>
        <taxon>Fungi</taxon>
        <taxon>Dikarya</taxon>
        <taxon>Ascomycota</taxon>
        <taxon>Pezizomycotina</taxon>
        <taxon>Eurotiomycetes</taxon>
        <taxon>Eurotiomycetidae</taxon>
        <taxon>Onygenales</taxon>
        <taxon>Ajellomycetaceae</taxon>
        <taxon>Paracoccidioides</taxon>
    </lineage>
</organism>
<dbReference type="EMBL" id="LZYO01000028">
    <property type="protein sequence ID" value="ODH42275.1"/>
    <property type="molecule type" value="Genomic_DNA"/>
</dbReference>
<feature type="region of interest" description="Disordered" evidence="15">
    <location>
        <begin position="1337"/>
        <end position="1373"/>
    </location>
</feature>
<reference evidence="17 18" key="1">
    <citation type="submission" date="2016-06" db="EMBL/GenBank/DDBJ databases">
        <authorList>
            <person name="Kjaerup R.B."/>
            <person name="Dalgaard T.S."/>
            <person name="Juul-Madsen H.R."/>
        </authorList>
    </citation>
    <scope>NUCLEOTIDE SEQUENCE [LARGE SCALE GENOMIC DNA]</scope>
    <source>
        <strain evidence="17 18">Pb300</strain>
    </source>
</reference>
<dbReference type="InterPro" id="IPR035959">
    <property type="entry name" value="RutC-like_sf"/>
</dbReference>
<feature type="region of interest" description="Disordered" evidence="15">
    <location>
        <begin position="134"/>
        <end position="160"/>
    </location>
</feature>
<dbReference type="EC" id="2.7.1.108" evidence="4"/>
<protein>
    <recommendedName>
        <fullName evidence="5">Diphthine--ammonia ligase</fullName>
        <ecNumber evidence="4">2.7.1.108</ecNumber>
        <ecNumber evidence="3">6.3.1.14</ecNumber>
    </recommendedName>
    <alternativeName>
        <fullName evidence="12">Diphthamide synthase</fullName>
    </alternativeName>
    <alternativeName>
        <fullName evidence="13">Diphthamide synthetase</fullName>
    </alternativeName>
</protein>
<feature type="transmembrane region" description="Helical" evidence="16">
    <location>
        <begin position="999"/>
        <end position="1016"/>
    </location>
</feature>
<feature type="transmembrane region" description="Helical" evidence="16">
    <location>
        <begin position="1588"/>
        <end position="1608"/>
    </location>
</feature>
<dbReference type="VEuPathDB" id="FungiDB:PABG_00713"/>
<evidence type="ECO:0000256" key="8">
    <source>
        <dbReference type="ARBA" id="ARBA00022777"/>
    </source>
</evidence>
<feature type="transmembrane region" description="Helical" evidence="16">
    <location>
        <begin position="1628"/>
        <end position="1647"/>
    </location>
</feature>
<feature type="transmembrane region" description="Helical" evidence="16">
    <location>
        <begin position="1395"/>
        <end position="1413"/>
    </location>
</feature>
<dbReference type="VEuPathDB" id="FungiDB:PADG_03156"/>
<name>A0A1D2JMG8_PARBR</name>
<dbReference type="PANTHER" id="PTHR13205:SF15">
    <property type="entry name" value="DOLICHOL KINASE"/>
    <property type="match status" value="1"/>
</dbReference>
<feature type="compositionally biased region" description="Acidic residues" evidence="15">
    <location>
        <begin position="79"/>
        <end position="100"/>
    </location>
</feature>
<keyword evidence="9" id="KW-0256">Endoplasmic reticulum</keyword>
<keyword evidence="8" id="KW-0418">Kinase</keyword>
<comment type="subcellular location">
    <subcellularLocation>
        <location evidence="1">Endoplasmic reticulum membrane</location>
        <topology evidence="1">Multi-pass membrane protein</topology>
    </subcellularLocation>
</comment>
<feature type="transmembrane region" description="Helical" evidence="16">
    <location>
        <begin position="1490"/>
        <end position="1511"/>
    </location>
</feature>
<feature type="transmembrane region" description="Helical" evidence="16">
    <location>
        <begin position="1428"/>
        <end position="1446"/>
    </location>
</feature>
<gene>
    <name evidence="17" type="ORF">ACO22_01216</name>
</gene>
<dbReference type="InterPro" id="IPR014729">
    <property type="entry name" value="Rossmann-like_a/b/a_fold"/>
</dbReference>
<feature type="transmembrane region" description="Helical" evidence="16">
    <location>
        <begin position="1531"/>
        <end position="1559"/>
    </location>
</feature>
<evidence type="ECO:0000256" key="9">
    <source>
        <dbReference type="ARBA" id="ARBA00022824"/>
    </source>
</evidence>
<dbReference type="VEuPathDB" id="FungiDB:PABG_00714"/>
<dbReference type="GO" id="GO:0043048">
    <property type="term" value="P:dolichyl monophosphate biosynthetic process"/>
    <property type="evidence" value="ECO:0007669"/>
    <property type="project" value="TreeGrafter"/>
</dbReference>
<keyword evidence="10 16" id="KW-1133">Transmembrane helix</keyword>
<evidence type="ECO:0000313" key="17">
    <source>
        <dbReference type="EMBL" id="ODH42275.1"/>
    </source>
</evidence>
<dbReference type="CDD" id="cd06155">
    <property type="entry name" value="eu_AANH_C_1"/>
    <property type="match status" value="1"/>
</dbReference>
<feature type="region of interest" description="Disordered" evidence="15">
    <location>
        <begin position="72"/>
        <end position="101"/>
    </location>
</feature>
<evidence type="ECO:0000256" key="2">
    <source>
        <dbReference type="ARBA" id="ARBA00010794"/>
    </source>
</evidence>
<keyword evidence="6" id="KW-0808">Transferase</keyword>
<evidence type="ECO:0000256" key="6">
    <source>
        <dbReference type="ARBA" id="ARBA00022679"/>
    </source>
</evidence>
<feature type="transmembrane region" description="Helical" evidence="16">
    <location>
        <begin position="1668"/>
        <end position="1690"/>
    </location>
</feature>
<evidence type="ECO:0000256" key="14">
    <source>
        <dbReference type="ARBA" id="ARBA00048108"/>
    </source>
</evidence>
<feature type="compositionally biased region" description="Basic residues" evidence="15">
    <location>
        <begin position="1338"/>
        <end position="1349"/>
    </location>
</feature>
<feature type="transmembrane region" description="Helical" evidence="16">
    <location>
        <begin position="1028"/>
        <end position="1051"/>
    </location>
</feature>
<feature type="transmembrane region" description="Helical" evidence="16">
    <location>
        <begin position="1071"/>
        <end position="1087"/>
    </location>
</feature>
<evidence type="ECO:0000256" key="16">
    <source>
        <dbReference type="SAM" id="Phobius"/>
    </source>
</evidence>